<dbReference type="Pfam" id="PF00888">
    <property type="entry name" value="Cullin"/>
    <property type="match status" value="1"/>
</dbReference>
<dbReference type="InterPro" id="IPR016158">
    <property type="entry name" value="Cullin_homology"/>
</dbReference>
<dbReference type="Gene3D" id="1.10.10.10">
    <property type="entry name" value="Winged helix-like DNA-binding domain superfamily/Winged helix DNA-binding domain"/>
    <property type="match status" value="1"/>
</dbReference>
<evidence type="ECO:0000256" key="6">
    <source>
        <dbReference type="ARBA" id="ARBA00022786"/>
    </source>
</evidence>
<dbReference type="FunFam" id="1.20.1310.10:FF:000009">
    <property type="entry name" value="Cullin 5"/>
    <property type="match status" value="1"/>
</dbReference>
<dbReference type="InterPro" id="IPR045093">
    <property type="entry name" value="Cullin"/>
</dbReference>
<comment type="similarity">
    <text evidence="3 10 11">Belongs to the cullin family.</text>
</comment>
<dbReference type="SUPFAM" id="SSF75632">
    <property type="entry name" value="Cullin homology domain"/>
    <property type="match status" value="1"/>
</dbReference>
<evidence type="ECO:0000256" key="10">
    <source>
        <dbReference type="PROSITE-ProRule" id="PRU00330"/>
    </source>
</evidence>
<dbReference type="SUPFAM" id="SSF46785">
    <property type="entry name" value="Winged helix' DNA-binding domain"/>
    <property type="match status" value="1"/>
</dbReference>
<dbReference type="Pfam" id="PF26557">
    <property type="entry name" value="Cullin_AB"/>
    <property type="match status" value="1"/>
</dbReference>
<feature type="compositionally biased region" description="Low complexity" evidence="12">
    <location>
        <begin position="190"/>
        <end position="202"/>
    </location>
</feature>
<evidence type="ECO:0000313" key="15">
    <source>
        <dbReference type="RefSeq" id="XP_017016760.1"/>
    </source>
</evidence>
<dbReference type="GO" id="GO:0007165">
    <property type="term" value="P:signal transduction"/>
    <property type="evidence" value="ECO:0007669"/>
    <property type="project" value="UniProtKB-ARBA"/>
</dbReference>
<dbReference type="Gene3D" id="3.30.230.130">
    <property type="entry name" value="Cullin, Chain C, Domain 2"/>
    <property type="match status" value="1"/>
</dbReference>
<dbReference type="GO" id="GO:0031461">
    <property type="term" value="C:cullin-RING ubiquitin ligase complex"/>
    <property type="evidence" value="ECO:0007669"/>
    <property type="project" value="InterPro"/>
</dbReference>
<dbReference type="GO" id="GO:0016567">
    <property type="term" value="P:protein ubiquitination"/>
    <property type="evidence" value="ECO:0007669"/>
    <property type="project" value="UniProtKB-ARBA"/>
</dbReference>
<dbReference type="GO" id="GO:0031625">
    <property type="term" value="F:ubiquitin protein ligase binding"/>
    <property type="evidence" value="ECO:0007669"/>
    <property type="project" value="InterPro"/>
</dbReference>
<evidence type="ECO:0000313" key="14">
    <source>
        <dbReference type="Proteomes" id="UP001652661"/>
    </source>
</evidence>
<dbReference type="PROSITE" id="PS01256">
    <property type="entry name" value="CULLIN_1"/>
    <property type="match status" value="1"/>
</dbReference>
<dbReference type="Gene3D" id="1.20.1310.10">
    <property type="entry name" value="Cullin Repeats"/>
    <property type="match status" value="4"/>
</dbReference>
<dbReference type="PANTHER" id="PTHR11932">
    <property type="entry name" value="CULLIN"/>
    <property type="match status" value="1"/>
</dbReference>
<evidence type="ECO:0000256" key="5">
    <source>
        <dbReference type="ARBA" id="ARBA00022553"/>
    </source>
</evidence>
<comment type="subcellular location">
    <subcellularLocation>
        <location evidence="1">Nucleus</location>
    </subcellularLocation>
</comment>
<dbReference type="GO" id="GO:0005634">
    <property type="term" value="C:nucleus"/>
    <property type="evidence" value="ECO:0007669"/>
    <property type="project" value="UniProtKB-SubCell"/>
</dbReference>
<sequence length="851" mass="96961">MLRAIGKRDRDIFEEVWPDKRRIVLKLLRQDTVSQREWQDLFFGVHFVCLWDEKGAAKIYDCLQQDIVEFIVQAQSQVQAQRGEQALLATYIVEWRKFFTQSNYLPLPFRQLEQSPQVKPSSSSSAASASGASTSAAAAASCSGQPGSSSSAVNKASASTSAAAAASSAASTSAAAASTSASTSSAAAAGAASSGSSSSSTSKKNPTEDSPVRKLMLDSWNMHIFHDIKHRLQESAMKIVHAERNGDAYDAQLVVGVRESYVNLSSNAEDKLEIYRENFEMAYLKATAEFYRLKSAEQQQENGVLAYMKYADAKLREEEVRAKRYLEPSSFNILTYTLVKVLIVDHLNSIIAECPALIRDYETERLNLMFRLMDRVLHGVGVEAMMSDLQRHIQSAGLADMLSASEVITQDSEKYVERLLELFNKFSDLVRNAFNDDPRFLTARDIAFKTVVNDTSVFKMELPTSIANRGVKYTAPESKCPELLANYCDMLLRRTPLSKRLTSEQIDARLRDVLLVLKYVNNKDVFMRYHKVHLTRRLILGTSADSEKEEDIVEWLREVGMPADYVNRLARMFQDIKVSEDLNTQFRSSISRHDAINIKILNAGAWARCSERVSVSLPIELEDYIPDVEEFYKKKHSGRKLQWYHHMSNGTITFVNNFGRYDLDVTTFQMAVLFAWNQRQHDKISYENLRLATELPDPELRRTLWSLVAFPKIKKQILLMEPAAINSPKDFAENTMFYINQEFAIVKNGKSQRRGKLNLIGRLQLSTERSQQEDNQSIVQLRILRTQEAIIKIMKVRKRMNNAALQGELIDILKNMFLPSKKMIKEQLEWLIEHKYMRRDDDDINMFIYVA</sequence>
<evidence type="ECO:0000256" key="1">
    <source>
        <dbReference type="ARBA" id="ARBA00004123"/>
    </source>
</evidence>
<dbReference type="FunFam" id="1.20.1310.10:FF:000014">
    <property type="entry name" value="Cullin 5"/>
    <property type="match status" value="1"/>
</dbReference>
<dbReference type="PROSITE" id="PS50069">
    <property type="entry name" value="CULLIN_2"/>
    <property type="match status" value="1"/>
</dbReference>
<dbReference type="FunFam" id="3.30.230.130:FF:000004">
    <property type="entry name" value="Cullin 5"/>
    <property type="match status" value="1"/>
</dbReference>
<accession>A0A6P4HMF2</accession>
<dbReference type="OrthoDB" id="27073at2759"/>
<evidence type="ECO:0000256" key="4">
    <source>
        <dbReference type="ARBA" id="ARBA00022499"/>
    </source>
</evidence>
<dbReference type="InterPro" id="IPR036317">
    <property type="entry name" value="Cullin_homology_sf"/>
</dbReference>
<dbReference type="InterPro" id="IPR001373">
    <property type="entry name" value="Cullin_N"/>
</dbReference>
<evidence type="ECO:0000256" key="11">
    <source>
        <dbReference type="RuleBase" id="RU003829"/>
    </source>
</evidence>
<dbReference type="RefSeq" id="XP_017016760.1">
    <property type="nucleotide sequence ID" value="XM_017161271.3"/>
</dbReference>
<dbReference type="SMART" id="SM00182">
    <property type="entry name" value="CULLIN"/>
    <property type="match status" value="1"/>
</dbReference>
<dbReference type="Proteomes" id="UP001652661">
    <property type="component" value="Chromosome 3R"/>
</dbReference>
<dbReference type="AlphaFoldDB" id="A0A6P4HMF2"/>
<feature type="region of interest" description="Disordered" evidence="12">
    <location>
        <begin position="190"/>
        <end position="211"/>
    </location>
</feature>
<keyword evidence="6" id="KW-0833">Ubl conjugation pathway</keyword>
<keyword evidence="14" id="KW-1185">Reference proteome</keyword>
<dbReference type="InterPro" id="IPR059120">
    <property type="entry name" value="Cullin-like_AB"/>
</dbReference>
<organism evidence="14 15">
    <name type="scientific">Drosophila kikkawai</name>
    <name type="common">Fruit fly</name>
    <dbReference type="NCBI Taxonomy" id="30033"/>
    <lineage>
        <taxon>Eukaryota</taxon>
        <taxon>Metazoa</taxon>
        <taxon>Ecdysozoa</taxon>
        <taxon>Arthropoda</taxon>
        <taxon>Hexapoda</taxon>
        <taxon>Insecta</taxon>
        <taxon>Pterygota</taxon>
        <taxon>Neoptera</taxon>
        <taxon>Endopterygota</taxon>
        <taxon>Diptera</taxon>
        <taxon>Brachycera</taxon>
        <taxon>Muscomorpha</taxon>
        <taxon>Ephydroidea</taxon>
        <taxon>Drosophilidae</taxon>
        <taxon>Drosophila</taxon>
        <taxon>Sophophora</taxon>
    </lineage>
</organism>
<protein>
    <recommendedName>
        <fullName evidence="9">Cullin-5</fullName>
    </recommendedName>
</protein>
<dbReference type="InterPro" id="IPR019559">
    <property type="entry name" value="Cullin_neddylation_domain"/>
</dbReference>
<gene>
    <name evidence="15" type="primary">Cul5</name>
</gene>
<keyword evidence="8" id="KW-0539">Nucleus</keyword>
<dbReference type="InterPro" id="IPR036390">
    <property type="entry name" value="WH_DNA-bd_sf"/>
</dbReference>
<dbReference type="InterPro" id="IPR016157">
    <property type="entry name" value="Cullin_CS"/>
</dbReference>
<feature type="domain" description="Cullin family profile" evidence="13">
    <location>
        <begin position="479"/>
        <end position="708"/>
    </location>
</feature>
<dbReference type="GO" id="GO:0006511">
    <property type="term" value="P:ubiquitin-dependent protein catabolic process"/>
    <property type="evidence" value="ECO:0007669"/>
    <property type="project" value="InterPro"/>
</dbReference>
<keyword evidence="4" id="KW-1017">Isopeptide bond</keyword>
<dbReference type="FunFam" id="1.10.10.10:FF:000142">
    <property type="entry name" value="Cullin 5"/>
    <property type="match status" value="1"/>
</dbReference>
<evidence type="ECO:0000256" key="3">
    <source>
        <dbReference type="ARBA" id="ARBA00006019"/>
    </source>
</evidence>
<dbReference type="InterPro" id="IPR036388">
    <property type="entry name" value="WH-like_DNA-bd_sf"/>
</dbReference>
<evidence type="ECO:0000256" key="12">
    <source>
        <dbReference type="SAM" id="MobiDB-lite"/>
    </source>
</evidence>
<evidence type="ECO:0000259" key="13">
    <source>
        <dbReference type="PROSITE" id="PS50069"/>
    </source>
</evidence>
<evidence type="ECO:0000256" key="8">
    <source>
        <dbReference type="ARBA" id="ARBA00023242"/>
    </source>
</evidence>
<dbReference type="InterPro" id="IPR016159">
    <property type="entry name" value="Cullin_repeat-like_dom_sf"/>
</dbReference>
<keyword evidence="5" id="KW-0597">Phosphoprotein</keyword>
<name>A0A6P4HMF2_DROKI</name>
<keyword evidence="7" id="KW-0832">Ubl conjugation</keyword>
<comment type="pathway">
    <text evidence="2">Protein modification; protein ubiquitination.</text>
</comment>
<dbReference type="SMART" id="SM00884">
    <property type="entry name" value="Cullin_Nedd8"/>
    <property type="match status" value="1"/>
</dbReference>
<evidence type="ECO:0000256" key="2">
    <source>
        <dbReference type="ARBA" id="ARBA00004906"/>
    </source>
</evidence>
<proteinExistence type="inferred from homology"/>
<reference evidence="15" key="1">
    <citation type="submission" date="2025-08" db="UniProtKB">
        <authorList>
            <consortium name="RefSeq"/>
        </authorList>
    </citation>
    <scope>IDENTIFICATION</scope>
    <source>
        <strain evidence="15">14028-0561.14</strain>
        <tissue evidence="15">Whole fly</tissue>
    </source>
</reference>
<dbReference type="Pfam" id="PF10557">
    <property type="entry name" value="Cullin_Nedd8"/>
    <property type="match status" value="1"/>
</dbReference>
<evidence type="ECO:0000256" key="9">
    <source>
        <dbReference type="ARBA" id="ARBA00040451"/>
    </source>
</evidence>
<dbReference type="SUPFAM" id="SSF74788">
    <property type="entry name" value="Cullin repeat-like"/>
    <property type="match status" value="1"/>
</dbReference>
<dbReference type="OMA" id="FWINQQF"/>
<evidence type="ECO:0000256" key="7">
    <source>
        <dbReference type="ARBA" id="ARBA00022843"/>
    </source>
</evidence>
<dbReference type="FunFam" id="1.20.1310.10:FF:000050">
    <property type="entry name" value="Cullin-5"/>
    <property type="match status" value="1"/>
</dbReference>